<evidence type="ECO:0008006" key="3">
    <source>
        <dbReference type="Google" id="ProtNLM"/>
    </source>
</evidence>
<dbReference type="NCBIfam" id="TIGR01662">
    <property type="entry name" value="HAD-SF-IIIA"/>
    <property type="match status" value="1"/>
</dbReference>
<comment type="caution">
    <text evidence="1">The sequence shown here is derived from an EMBL/GenBank/DDBJ whole genome shotgun (WGS) entry which is preliminary data.</text>
</comment>
<name>A0A162MH50_9FIRM</name>
<dbReference type="CDD" id="cd16416">
    <property type="entry name" value="HAD_BsYqeG-like"/>
    <property type="match status" value="1"/>
</dbReference>
<dbReference type="RefSeq" id="WP_068748600.1">
    <property type="nucleotide sequence ID" value="NZ_LOHZ01000032.1"/>
</dbReference>
<keyword evidence="2" id="KW-1185">Reference proteome</keyword>
<dbReference type="InterPro" id="IPR023214">
    <property type="entry name" value="HAD_sf"/>
</dbReference>
<reference evidence="1 2" key="1">
    <citation type="submission" date="2015-12" db="EMBL/GenBank/DDBJ databases">
        <title>Draft genome of Thermovenabulum gondwanense isolated from a red thermophilic microbial mat colonisisng an outflow channel of a bore well.</title>
        <authorList>
            <person name="Patel B.K."/>
        </authorList>
    </citation>
    <scope>NUCLEOTIDE SEQUENCE [LARGE SCALE GENOMIC DNA]</scope>
    <source>
        <strain evidence="1 2">R270</strain>
    </source>
</reference>
<sequence>MIKFLVPDIYLNSVYDLDLELLKKKNIKGILIDLDNTLLPWNSSRIDEKMTEWLLNAKKMGFKFCIISNNRASRIKECAEKLGIPAVEGIAFKPAKRVYIKGMKILGTEKEQTAVIGDQLFTDILGAKRLGLFAILVRPLVEKEFFFTRFMRRIEAKILKRVLKKESDKN</sequence>
<dbReference type="Gene3D" id="3.40.50.1000">
    <property type="entry name" value="HAD superfamily/HAD-like"/>
    <property type="match status" value="1"/>
</dbReference>
<dbReference type="InterPro" id="IPR006549">
    <property type="entry name" value="HAD-SF_hydro_IIIA"/>
</dbReference>
<protein>
    <recommendedName>
        <fullName evidence="3">YqeG family HAD IIIA-type phosphatase</fullName>
    </recommendedName>
</protein>
<dbReference type="NCBIfam" id="TIGR01668">
    <property type="entry name" value="YqeG_hyp_ppase"/>
    <property type="match status" value="1"/>
</dbReference>
<dbReference type="EMBL" id="LOHZ01000032">
    <property type="protein sequence ID" value="KYO65843.1"/>
    <property type="molecule type" value="Genomic_DNA"/>
</dbReference>
<accession>A0A162MH50</accession>
<dbReference type="InterPro" id="IPR036412">
    <property type="entry name" value="HAD-like_sf"/>
</dbReference>
<dbReference type="InterPro" id="IPR027706">
    <property type="entry name" value="PGP_Pase"/>
</dbReference>
<dbReference type="InterPro" id="IPR010021">
    <property type="entry name" value="PGPP1/Gep4"/>
</dbReference>
<proteinExistence type="predicted"/>
<dbReference type="SUPFAM" id="SSF56784">
    <property type="entry name" value="HAD-like"/>
    <property type="match status" value="1"/>
</dbReference>
<dbReference type="GO" id="GO:0008962">
    <property type="term" value="F:phosphatidylglycerophosphatase activity"/>
    <property type="evidence" value="ECO:0007669"/>
    <property type="project" value="InterPro"/>
</dbReference>
<evidence type="ECO:0000313" key="2">
    <source>
        <dbReference type="Proteomes" id="UP000075737"/>
    </source>
</evidence>
<organism evidence="1 2">
    <name type="scientific">Thermovenabulum gondwanense</name>
    <dbReference type="NCBI Taxonomy" id="520767"/>
    <lineage>
        <taxon>Bacteria</taxon>
        <taxon>Bacillati</taxon>
        <taxon>Bacillota</taxon>
        <taxon>Clostridia</taxon>
        <taxon>Thermosediminibacterales</taxon>
        <taxon>Thermosediminibacteraceae</taxon>
        <taxon>Thermovenabulum</taxon>
    </lineage>
</organism>
<gene>
    <name evidence="1" type="ORF">ATZ99_14810</name>
</gene>
<dbReference type="OrthoDB" id="9787572at2"/>
<dbReference type="Pfam" id="PF09419">
    <property type="entry name" value="PGP_phosphatase"/>
    <property type="match status" value="1"/>
</dbReference>
<dbReference type="STRING" id="520767.ATZ99_14810"/>
<evidence type="ECO:0000313" key="1">
    <source>
        <dbReference type="EMBL" id="KYO65843.1"/>
    </source>
</evidence>
<dbReference type="AlphaFoldDB" id="A0A162MH50"/>
<dbReference type="Proteomes" id="UP000075737">
    <property type="component" value="Unassembled WGS sequence"/>
</dbReference>